<dbReference type="SUPFAM" id="SSF54695">
    <property type="entry name" value="POZ domain"/>
    <property type="match status" value="1"/>
</dbReference>
<dbReference type="PROSITE" id="PS50097">
    <property type="entry name" value="BTB"/>
    <property type="match status" value="1"/>
</dbReference>
<dbReference type="Pfam" id="PF07707">
    <property type="entry name" value="BACK"/>
    <property type="match status" value="1"/>
</dbReference>
<reference evidence="4 5" key="1">
    <citation type="journal article" date="2017" name="Nat. Ecol. Evol.">
        <title>Scallop genome provides insights into evolution of bilaterian karyotype and development.</title>
        <authorList>
            <person name="Wang S."/>
            <person name="Zhang J."/>
            <person name="Jiao W."/>
            <person name="Li J."/>
            <person name="Xun X."/>
            <person name="Sun Y."/>
            <person name="Guo X."/>
            <person name="Huan P."/>
            <person name="Dong B."/>
            <person name="Zhang L."/>
            <person name="Hu X."/>
            <person name="Sun X."/>
            <person name="Wang J."/>
            <person name="Zhao C."/>
            <person name="Wang Y."/>
            <person name="Wang D."/>
            <person name="Huang X."/>
            <person name="Wang R."/>
            <person name="Lv J."/>
            <person name="Li Y."/>
            <person name="Zhang Z."/>
            <person name="Liu B."/>
            <person name="Lu W."/>
            <person name="Hui Y."/>
            <person name="Liang J."/>
            <person name="Zhou Z."/>
            <person name="Hou R."/>
            <person name="Li X."/>
            <person name="Liu Y."/>
            <person name="Li H."/>
            <person name="Ning X."/>
            <person name="Lin Y."/>
            <person name="Zhao L."/>
            <person name="Xing Q."/>
            <person name="Dou J."/>
            <person name="Li Y."/>
            <person name="Mao J."/>
            <person name="Guo H."/>
            <person name="Dou H."/>
            <person name="Li T."/>
            <person name="Mu C."/>
            <person name="Jiang W."/>
            <person name="Fu Q."/>
            <person name="Fu X."/>
            <person name="Miao Y."/>
            <person name="Liu J."/>
            <person name="Yu Q."/>
            <person name="Li R."/>
            <person name="Liao H."/>
            <person name="Li X."/>
            <person name="Kong Y."/>
            <person name="Jiang Z."/>
            <person name="Chourrout D."/>
            <person name="Li R."/>
            <person name="Bao Z."/>
        </authorList>
    </citation>
    <scope>NUCLEOTIDE SEQUENCE [LARGE SCALE GENOMIC DNA]</scope>
    <source>
        <strain evidence="4 5">PY_sf001</strain>
    </source>
</reference>
<evidence type="ECO:0000313" key="4">
    <source>
        <dbReference type="EMBL" id="OWF49319.1"/>
    </source>
</evidence>
<dbReference type="InterPro" id="IPR012983">
    <property type="entry name" value="PHR"/>
</dbReference>
<dbReference type="Pfam" id="PF08005">
    <property type="entry name" value="PHR"/>
    <property type="match status" value="1"/>
</dbReference>
<dbReference type="GO" id="GO:0022008">
    <property type="term" value="P:neurogenesis"/>
    <property type="evidence" value="ECO:0007669"/>
    <property type="project" value="TreeGrafter"/>
</dbReference>
<dbReference type="OrthoDB" id="45365at2759"/>
<evidence type="ECO:0000256" key="2">
    <source>
        <dbReference type="ARBA" id="ARBA00022490"/>
    </source>
</evidence>
<organism evidence="4 5">
    <name type="scientific">Mizuhopecten yessoensis</name>
    <name type="common">Japanese scallop</name>
    <name type="synonym">Patinopecten yessoensis</name>
    <dbReference type="NCBI Taxonomy" id="6573"/>
    <lineage>
        <taxon>Eukaryota</taxon>
        <taxon>Metazoa</taxon>
        <taxon>Spiralia</taxon>
        <taxon>Lophotrochozoa</taxon>
        <taxon>Mollusca</taxon>
        <taxon>Bivalvia</taxon>
        <taxon>Autobranchia</taxon>
        <taxon>Pteriomorphia</taxon>
        <taxon>Pectinida</taxon>
        <taxon>Pectinoidea</taxon>
        <taxon>Pectinidae</taxon>
        <taxon>Mizuhopecten</taxon>
    </lineage>
</organism>
<protein>
    <submittedName>
        <fullName evidence="4">BTB/POZ domain-containing protein 6</fullName>
    </submittedName>
</protein>
<name>A0A210QKP6_MIZYE</name>
<dbReference type="Gene3D" id="2.60.120.820">
    <property type="entry name" value="PHR domain"/>
    <property type="match status" value="1"/>
</dbReference>
<feature type="domain" description="BTB" evidence="3">
    <location>
        <begin position="30"/>
        <end position="97"/>
    </location>
</feature>
<dbReference type="Proteomes" id="UP000242188">
    <property type="component" value="Unassembled WGS sequence"/>
</dbReference>
<dbReference type="EMBL" id="NEDP02003180">
    <property type="protein sequence ID" value="OWF49319.1"/>
    <property type="molecule type" value="Genomic_DNA"/>
</dbReference>
<dbReference type="InterPro" id="IPR038648">
    <property type="entry name" value="PHR_sf"/>
</dbReference>
<accession>A0A210QKP6</accession>
<keyword evidence="2" id="KW-0963">Cytoplasm</keyword>
<keyword evidence="5" id="KW-1185">Reference proteome</keyword>
<dbReference type="Pfam" id="PF00651">
    <property type="entry name" value="BTB"/>
    <property type="match status" value="1"/>
</dbReference>
<sequence length="426" mass="47545">MASSGTPNDWQSGKTLSQCMNHVFTSGTASDVAFLVGEDQKKIPAHKLILISRSPVFYAMLEGPMAEKGEITIPDITEDVFQLFLRYLYTDTIDLTEMNVVPVLNAARKYCVDILVSNCEVFLTKSLSAENACLFLEHAHVFLMDKLKTECLQVINESSTDVLQSTTFTDLCPSCLTSITESDDLTADERDVYKAVIRWAAAECSRQNLESNHENQRQVLGDILHKVRFPKIDSDFFLKQVCLDKVLPGDMALDVINYIMHDKVVDVPWLNLNERKYTISTRENVWRFKDISNGYWSNTLDPEAISFKVPCAMKLYGIGSCLTKAEPSTVDIFVYDGDNIYSRSKLPLVKNDSINTGDVLLAEPIRLSAGKTYTVKEVPSAYKCHYSNTGSANVDCKGGTITFMSSSMSTYSTVHQGQIPFLIIGS</sequence>
<evidence type="ECO:0000313" key="5">
    <source>
        <dbReference type="Proteomes" id="UP000242188"/>
    </source>
</evidence>
<dbReference type="Gene3D" id="1.25.40.420">
    <property type="match status" value="1"/>
</dbReference>
<dbReference type="PANTHER" id="PTHR45774:SF3">
    <property type="entry name" value="BTB (POZ) DOMAIN-CONTAINING 2B-RELATED"/>
    <property type="match status" value="1"/>
</dbReference>
<evidence type="ECO:0000256" key="1">
    <source>
        <dbReference type="ARBA" id="ARBA00004496"/>
    </source>
</evidence>
<dbReference type="GO" id="GO:0005829">
    <property type="term" value="C:cytosol"/>
    <property type="evidence" value="ECO:0007669"/>
    <property type="project" value="TreeGrafter"/>
</dbReference>
<dbReference type="SMART" id="SM00225">
    <property type="entry name" value="BTB"/>
    <property type="match status" value="1"/>
</dbReference>
<dbReference type="PANTHER" id="PTHR45774">
    <property type="entry name" value="BTB/POZ DOMAIN-CONTAINING"/>
    <property type="match status" value="1"/>
</dbReference>
<dbReference type="AlphaFoldDB" id="A0A210QKP6"/>
<dbReference type="SMART" id="SM00875">
    <property type="entry name" value="BACK"/>
    <property type="match status" value="1"/>
</dbReference>
<gene>
    <name evidence="4" type="ORF">KP79_PYT22867</name>
</gene>
<dbReference type="InterPro" id="IPR000210">
    <property type="entry name" value="BTB/POZ_dom"/>
</dbReference>
<comment type="subcellular location">
    <subcellularLocation>
        <location evidence="1">Cytoplasm</location>
    </subcellularLocation>
</comment>
<dbReference type="InterPro" id="IPR011333">
    <property type="entry name" value="SKP1/BTB/POZ_sf"/>
</dbReference>
<evidence type="ECO:0000259" key="3">
    <source>
        <dbReference type="PROSITE" id="PS50097"/>
    </source>
</evidence>
<comment type="caution">
    <text evidence="4">The sequence shown here is derived from an EMBL/GenBank/DDBJ whole genome shotgun (WGS) entry which is preliminary data.</text>
</comment>
<proteinExistence type="predicted"/>
<dbReference type="Gene3D" id="3.30.710.10">
    <property type="entry name" value="Potassium Channel Kv1.1, Chain A"/>
    <property type="match status" value="1"/>
</dbReference>
<dbReference type="InterPro" id="IPR011705">
    <property type="entry name" value="BACK"/>
</dbReference>